<dbReference type="InParanoid" id="A0A804LPZ0"/>
<reference evidence="2" key="3">
    <citation type="submission" date="2021-05" db="UniProtKB">
        <authorList>
            <consortium name="EnsemblPlants"/>
        </authorList>
    </citation>
    <scope>IDENTIFICATION</scope>
    <source>
        <strain evidence="2">cv. B73</strain>
    </source>
</reference>
<evidence type="ECO:0000313" key="2">
    <source>
        <dbReference type="EnsemblPlants" id="Zm00001eb027450_P001"/>
    </source>
</evidence>
<dbReference type="Gramene" id="Zm00001eb027450_T001">
    <property type="protein sequence ID" value="Zm00001eb027450_P001"/>
    <property type="gene ID" value="Zm00001eb027450"/>
</dbReference>
<dbReference type="AlphaFoldDB" id="A0A804LPZ0"/>
<feature type="region of interest" description="Disordered" evidence="1">
    <location>
        <begin position="239"/>
        <end position="260"/>
    </location>
</feature>
<feature type="compositionally biased region" description="Basic residues" evidence="1">
    <location>
        <begin position="146"/>
        <end position="160"/>
    </location>
</feature>
<evidence type="ECO:0000256" key="1">
    <source>
        <dbReference type="SAM" id="MobiDB-lite"/>
    </source>
</evidence>
<evidence type="ECO:0000313" key="3">
    <source>
        <dbReference type="Proteomes" id="UP000007305"/>
    </source>
</evidence>
<protein>
    <submittedName>
        <fullName evidence="2">Uncharacterized protein</fullName>
    </submittedName>
</protein>
<dbReference type="EnsemblPlants" id="Zm00001eb027450_T001">
    <property type="protein sequence ID" value="Zm00001eb027450_P001"/>
    <property type="gene ID" value="Zm00001eb027450"/>
</dbReference>
<accession>A0A804LPZ0</accession>
<keyword evidence="3" id="KW-1185">Reference proteome</keyword>
<organism evidence="2 3">
    <name type="scientific">Zea mays</name>
    <name type="common">Maize</name>
    <dbReference type="NCBI Taxonomy" id="4577"/>
    <lineage>
        <taxon>Eukaryota</taxon>
        <taxon>Viridiplantae</taxon>
        <taxon>Streptophyta</taxon>
        <taxon>Embryophyta</taxon>
        <taxon>Tracheophyta</taxon>
        <taxon>Spermatophyta</taxon>
        <taxon>Magnoliopsida</taxon>
        <taxon>Liliopsida</taxon>
        <taxon>Poales</taxon>
        <taxon>Poaceae</taxon>
        <taxon>PACMAD clade</taxon>
        <taxon>Panicoideae</taxon>
        <taxon>Andropogonodae</taxon>
        <taxon>Andropogoneae</taxon>
        <taxon>Tripsacinae</taxon>
        <taxon>Zea</taxon>
    </lineage>
</organism>
<reference evidence="2" key="2">
    <citation type="submission" date="2019-07" db="EMBL/GenBank/DDBJ databases">
        <authorList>
            <person name="Seetharam A."/>
            <person name="Woodhouse M."/>
            <person name="Cannon E."/>
        </authorList>
    </citation>
    <scope>NUCLEOTIDE SEQUENCE [LARGE SCALE GENOMIC DNA]</scope>
    <source>
        <strain evidence="2">cv. B73</strain>
    </source>
</reference>
<reference evidence="3" key="1">
    <citation type="submission" date="2015-12" db="EMBL/GenBank/DDBJ databases">
        <title>Update maize B73 reference genome by single molecule sequencing technologies.</title>
        <authorList>
            <consortium name="Maize Genome Sequencing Project"/>
            <person name="Ware D."/>
        </authorList>
    </citation>
    <scope>NUCLEOTIDE SEQUENCE [LARGE SCALE GENOMIC DNA]</scope>
    <source>
        <strain evidence="3">cv. B73</strain>
    </source>
</reference>
<sequence length="313" mass="33409">MGCPHGSTSHRTGKARSAASTTSTIFDGVADGAAQRARERRHATRGVEIERECCCSARLAAHFAEQPAGTTTNSEEGGSLLVFHGRKWGALDRESWAQGTARGVHGGGRSGHGMLLLAALRRIATTGKKSRGAELLGADHGEKNNRGVKKGKGHGGRWRRHGRGRAELLLGHGKEGSSQGVACREMWRARGAGRRRAPRHGWPREEAELGVCSSLRDGEAELGEGSRCSTLLGKKGVAAGMPSVGSRGPAMGERPAPWEEGSRAPCVLGKKAPCCAWGKKPGRKMLWRLKEMEGWECKTAKDKGEGSIFIEKP</sequence>
<name>A0A804LPZ0_MAIZE</name>
<feature type="region of interest" description="Disordered" evidence="1">
    <location>
        <begin position="1"/>
        <end position="23"/>
    </location>
</feature>
<proteinExistence type="predicted"/>
<dbReference type="Proteomes" id="UP000007305">
    <property type="component" value="Chromosome 1"/>
</dbReference>
<feature type="region of interest" description="Disordered" evidence="1">
    <location>
        <begin position="138"/>
        <end position="160"/>
    </location>
</feature>
<feature type="compositionally biased region" description="Polar residues" evidence="1">
    <location>
        <begin position="1"/>
        <end position="10"/>
    </location>
</feature>